<organism evidence="4 5">
    <name type="scientific">Paralysiella testudinis</name>
    <dbReference type="NCBI Taxonomy" id="2809020"/>
    <lineage>
        <taxon>Bacteria</taxon>
        <taxon>Pseudomonadati</taxon>
        <taxon>Pseudomonadota</taxon>
        <taxon>Betaproteobacteria</taxon>
        <taxon>Neisseriales</taxon>
        <taxon>Neisseriaceae</taxon>
        <taxon>Paralysiella</taxon>
    </lineage>
</organism>
<dbReference type="Pfam" id="PF13511">
    <property type="entry name" value="DUF4124"/>
    <property type="match status" value="1"/>
</dbReference>
<protein>
    <submittedName>
        <fullName evidence="4">DUF4124 domain-containing protein</fullName>
    </submittedName>
</protein>
<dbReference type="EMBL" id="CP069798">
    <property type="protein sequence ID" value="QRQ81704.1"/>
    <property type="molecule type" value="Genomic_DNA"/>
</dbReference>
<evidence type="ECO:0000256" key="2">
    <source>
        <dbReference type="SAM" id="SignalP"/>
    </source>
</evidence>
<feature type="chain" id="PRO_5034690234" evidence="2">
    <location>
        <begin position="22"/>
        <end position="152"/>
    </location>
</feature>
<reference evidence="4" key="1">
    <citation type="submission" date="2021-02" db="EMBL/GenBank/DDBJ databases">
        <title>Neisseriaceae sp. 26B isolated from the cloaca of a Common Toad-headed Turtle (Mesoclemmys nasuta).</title>
        <authorList>
            <person name="Spergser J."/>
            <person name="Busse H.-J."/>
        </authorList>
    </citation>
    <scope>NUCLEOTIDE SEQUENCE</scope>
    <source>
        <strain evidence="4">26B</strain>
    </source>
</reference>
<accession>A0A892ZJI2</accession>
<dbReference type="AlphaFoldDB" id="A0A892ZJI2"/>
<dbReference type="Proteomes" id="UP000653156">
    <property type="component" value="Chromosome"/>
</dbReference>
<sequence length="152" mass="16115">MHTPALAIFSTLMLLTFSAVAAPVYECTNARGQRSYSQTPAKNCRAANLSSAGFYTAAPAPTTAPVSSSYAAPDNNITPGSQAAAVDNSQIQAAQQRLNEARRALDDGRKVRYGNERNYAKYLERIAGLEAAVRQSEQALQQLQAGGAAALH</sequence>
<keyword evidence="2" id="KW-0732">Signal</keyword>
<evidence type="ECO:0000313" key="4">
    <source>
        <dbReference type="EMBL" id="QRQ81704.1"/>
    </source>
</evidence>
<evidence type="ECO:0000313" key="5">
    <source>
        <dbReference type="Proteomes" id="UP000653156"/>
    </source>
</evidence>
<feature type="signal peptide" evidence="2">
    <location>
        <begin position="1"/>
        <end position="21"/>
    </location>
</feature>
<proteinExistence type="predicted"/>
<keyword evidence="5" id="KW-1185">Reference proteome</keyword>
<keyword evidence="1" id="KW-0175">Coiled coil</keyword>
<evidence type="ECO:0000259" key="3">
    <source>
        <dbReference type="Pfam" id="PF13511"/>
    </source>
</evidence>
<dbReference type="RefSeq" id="WP_230339002.1">
    <property type="nucleotide sequence ID" value="NZ_CP069798.1"/>
</dbReference>
<feature type="coiled-coil region" evidence="1">
    <location>
        <begin position="84"/>
        <end position="146"/>
    </location>
</feature>
<dbReference type="InterPro" id="IPR025392">
    <property type="entry name" value="DUF4124"/>
</dbReference>
<name>A0A892ZJI2_9NEIS</name>
<dbReference type="KEGG" id="ptes:JQU52_13615"/>
<evidence type="ECO:0000256" key="1">
    <source>
        <dbReference type="SAM" id="Coils"/>
    </source>
</evidence>
<feature type="domain" description="DUF4124" evidence="3">
    <location>
        <begin position="12"/>
        <end position="64"/>
    </location>
</feature>
<gene>
    <name evidence="4" type="ORF">JQU52_13615</name>
</gene>